<proteinExistence type="predicted"/>
<evidence type="ECO:0000313" key="3">
    <source>
        <dbReference type="EMBL" id="GGF93219.1"/>
    </source>
</evidence>
<dbReference type="Pfam" id="PF13304">
    <property type="entry name" value="AAA_21"/>
    <property type="match status" value="1"/>
</dbReference>
<dbReference type="PANTHER" id="PTHR43581">
    <property type="entry name" value="ATP/GTP PHOSPHATASE"/>
    <property type="match status" value="1"/>
</dbReference>
<dbReference type="PANTHER" id="PTHR43581:SF4">
    <property type="entry name" value="ATP_GTP PHOSPHATASE"/>
    <property type="match status" value="1"/>
</dbReference>
<feature type="domain" description="OLD protein-like TOPRIM" evidence="2">
    <location>
        <begin position="370"/>
        <end position="439"/>
    </location>
</feature>
<dbReference type="OrthoDB" id="3322489at2"/>
<dbReference type="Gene3D" id="3.40.50.300">
    <property type="entry name" value="P-loop containing nucleotide triphosphate hydrolases"/>
    <property type="match status" value="1"/>
</dbReference>
<dbReference type="GO" id="GO:0016887">
    <property type="term" value="F:ATP hydrolysis activity"/>
    <property type="evidence" value="ECO:0007669"/>
    <property type="project" value="InterPro"/>
</dbReference>
<sequence length="585" mass="66113">MISIRHIEIKHFKCIKELSWFPNTGVNCLIGPGDSGKSTLLEAIDLVLGARKSYNFTDADFFQLDTRTPIQILITIGDLPDELKQLRYGNFLRAFDRQNCEIIDEPASGLENVLTLKLEVDDQLEGGVKLYSERASKNDIEKGLSWKQREIISPIKLSNFSSYHFSLGARSILNNVFNEDLNIKPILNDIMRKARKYFDDEPKQELEPFLKELETISNGVGVNIANIKALIDVKNMSISNSYITLHNGDNTPLSQLGNGSSRLLIAAIQKHLDASSIILSDEIEYGLEPYRIMRIMHELGAKNKDAKQQIFMTTHSPYVIRELQYDQLNVVRKIKPDGKSLSHKVYACSDFKGEQIDLGQATLRVCAEAFLSKKIIVCEGKSEIGLIRGMDLHYQSKNNESLYSHGAYYADGGGDPQIFHRAKIFNSLGYETAIFKDSDKENSLGNDHNIRIFEWGHGYATEDAIFQCCPDSLIPKLINLAIEIKGKQHVESKINSENDISYNLDNLLAAGSFSDEIRVCLGKLSKKCGWYKTIDIYEKLCDELIAPNLSDFKPVFKDSLTKLIEWMHINHKDSVKEKVGVLDEC</sequence>
<evidence type="ECO:0000313" key="4">
    <source>
        <dbReference type="Proteomes" id="UP000636949"/>
    </source>
</evidence>
<comment type="caution">
    <text evidence="3">The sequence shown here is derived from an EMBL/GenBank/DDBJ whole genome shotgun (WGS) entry which is preliminary data.</text>
</comment>
<dbReference type="InterPro" id="IPR051396">
    <property type="entry name" value="Bact_Antivir_Def_Nuclease"/>
</dbReference>
<dbReference type="RefSeq" id="WP_117002156.1">
    <property type="nucleotide sequence ID" value="NZ_BMJS01000005.1"/>
</dbReference>
<dbReference type="EMBL" id="BMJS01000005">
    <property type="protein sequence ID" value="GGF93219.1"/>
    <property type="molecule type" value="Genomic_DNA"/>
</dbReference>
<gene>
    <name evidence="3" type="ORF">GCM10010995_07940</name>
</gene>
<dbReference type="Pfam" id="PF20469">
    <property type="entry name" value="OLD-like_TOPRIM"/>
    <property type="match status" value="1"/>
</dbReference>
<feature type="domain" description="ATPase AAA-type core" evidence="1">
    <location>
        <begin position="26"/>
        <end position="320"/>
    </location>
</feature>
<protein>
    <submittedName>
        <fullName evidence="3">Uncharacterized protein</fullName>
    </submittedName>
</protein>
<evidence type="ECO:0000259" key="1">
    <source>
        <dbReference type="Pfam" id="PF13304"/>
    </source>
</evidence>
<dbReference type="InterPro" id="IPR027417">
    <property type="entry name" value="P-loop_NTPase"/>
</dbReference>
<name>A0A8J2Z3J3_9GAMM</name>
<dbReference type="GO" id="GO:0005524">
    <property type="term" value="F:ATP binding"/>
    <property type="evidence" value="ECO:0007669"/>
    <property type="project" value="InterPro"/>
</dbReference>
<reference evidence="3" key="2">
    <citation type="submission" date="2020-09" db="EMBL/GenBank/DDBJ databases">
        <authorList>
            <person name="Sun Q."/>
            <person name="Zhou Y."/>
        </authorList>
    </citation>
    <scope>NUCLEOTIDE SEQUENCE</scope>
    <source>
        <strain evidence="3">CGMCC 1.15758</strain>
    </source>
</reference>
<keyword evidence="4" id="KW-1185">Reference proteome</keyword>
<evidence type="ECO:0000259" key="2">
    <source>
        <dbReference type="Pfam" id="PF20469"/>
    </source>
</evidence>
<dbReference type="InterPro" id="IPR034139">
    <property type="entry name" value="TOPRIM_OLD"/>
</dbReference>
<reference evidence="3" key="1">
    <citation type="journal article" date="2014" name="Int. J. Syst. Evol. Microbiol.">
        <title>Complete genome sequence of Corynebacterium casei LMG S-19264T (=DSM 44701T), isolated from a smear-ripened cheese.</title>
        <authorList>
            <consortium name="US DOE Joint Genome Institute (JGI-PGF)"/>
            <person name="Walter F."/>
            <person name="Albersmeier A."/>
            <person name="Kalinowski J."/>
            <person name="Ruckert C."/>
        </authorList>
    </citation>
    <scope>NUCLEOTIDE SEQUENCE</scope>
    <source>
        <strain evidence="3">CGMCC 1.15758</strain>
    </source>
</reference>
<dbReference type="InterPro" id="IPR003959">
    <property type="entry name" value="ATPase_AAA_core"/>
</dbReference>
<organism evidence="3 4">
    <name type="scientific">Cysteiniphilum litorale</name>
    <dbReference type="NCBI Taxonomy" id="2056700"/>
    <lineage>
        <taxon>Bacteria</taxon>
        <taxon>Pseudomonadati</taxon>
        <taxon>Pseudomonadota</taxon>
        <taxon>Gammaproteobacteria</taxon>
        <taxon>Thiotrichales</taxon>
        <taxon>Fastidiosibacteraceae</taxon>
        <taxon>Cysteiniphilum</taxon>
    </lineage>
</organism>
<dbReference type="AlphaFoldDB" id="A0A8J2Z3J3"/>
<dbReference type="Proteomes" id="UP000636949">
    <property type="component" value="Unassembled WGS sequence"/>
</dbReference>
<accession>A0A8J2Z3J3</accession>
<dbReference type="SUPFAM" id="SSF52540">
    <property type="entry name" value="P-loop containing nucleoside triphosphate hydrolases"/>
    <property type="match status" value="1"/>
</dbReference>